<evidence type="ECO:0000256" key="1">
    <source>
        <dbReference type="SAM" id="MobiDB-lite"/>
    </source>
</evidence>
<dbReference type="SUPFAM" id="SSF109709">
    <property type="entry name" value="KorB DNA-binding domain-like"/>
    <property type="match status" value="1"/>
</dbReference>
<dbReference type="RefSeq" id="WP_340348057.1">
    <property type="nucleotide sequence ID" value="NZ_JBBKZT010000032.1"/>
</dbReference>
<feature type="compositionally biased region" description="Basic residues" evidence="1">
    <location>
        <begin position="1"/>
        <end position="11"/>
    </location>
</feature>
<dbReference type="SMART" id="SM00470">
    <property type="entry name" value="ParB"/>
    <property type="match status" value="1"/>
</dbReference>
<dbReference type="Pfam" id="PF02195">
    <property type="entry name" value="ParB_N"/>
    <property type="match status" value="1"/>
</dbReference>
<reference evidence="3 4" key="1">
    <citation type="submission" date="2024-03" db="EMBL/GenBank/DDBJ databases">
        <title>Novel species of the genus Variovorax.</title>
        <authorList>
            <person name="Liu Q."/>
            <person name="Xin Y.-H."/>
        </authorList>
    </citation>
    <scope>NUCLEOTIDE SEQUENCE [LARGE SCALE GENOMIC DNA]</scope>
    <source>
        <strain evidence="3 4">KACC 18900</strain>
    </source>
</reference>
<proteinExistence type="predicted"/>
<dbReference type="Gene3D" id="1.10.10.2830">
    <property type="match status" value="1"/>
</dbReference>
<evidence type="ECO:0000259" key="2">
    <source>
        <dbReference type="SMART" id="SM00470"/>
    </source>
</evidence>
<gene>
    <name evidence="3" type="ORF">WKW82_36410</name>
</gene>
<sequence length="311" mass="33673">MTAIAKPRKKNVVAGASSPSTSPNAPEPMTTGAVGPASGRDVLVPLDKLAISTSNMRKVQHEEGLIELAALIESQGLLQRLSIVANADGRFDVVAGGRRLRAMQMLAATGHWPTDQPIECKLYAQGQAVQVSLAENSGRQGMHPADQMEAFRRLVDDGLTIAQVAGRFGVSPLTVERRLKLARLAPRFLDLYRVDEIEPEQLQALALADDIATQEAIWDSLSPYDRSAWRIRNAITQEACSADSRLARFVGLDTYEAEGGSVRRDLFSSPEDLSGIYLANPTMLQALAMDKLRGIEVILKEEGLVLGGLFA</sequence>
<feature type="domain" description="ParB-like N-terminal" evidence="2">
    <location>
        <begin position="42"/>
        <end position="137"/>
    </location>
</feature>
<name>A0ABU8WXA0_9BURK</name>
<feature type="region of interest" description="Disordered" evidence="1">
    <location>
        <begin position="1"/>
        <end position="37"/>
    </location>
</feature>
<dbReference type="PANTHER" id="PTHR33375:SF7">
    <property type="entry name" value="CHROMOSOME 2-PARTITIONING PROTEIN PARB-RELATED"/>
    <property type="match status" value="1"/>
</dbReference>
<dbReference type="InterPro" id="IPR003115">
    <property type="entry name" value="ParB_N"/>
</dbReference>
<evidence type="ECO:0000313" key="4">
    <source>
        <dbReference type="Proteomes" id="UP001385892"/>
    </source>
</evidence>
<dbReference type="InterPro" id="IPR036086">
    <property type="entry name" value="ParB/Sulfiredoxin_sf"/>
</dbReference>
<organism evidence="3 4">
    <name type="scientific">Variovorax rhizosphaerae</name>
    <dbReference type="NCBI Taxonomy" id="1836200"/>
    <lineage>
        <taxon>Bacteria</taxon>
        <taxon>Pseudomonadati</taxon>
        <taxon>Pseudomonadota</taxon>
        <taxon>Betaproteobacteria</taxon>
        <taxon>Burkholderiales</taxon>
        <taxon>Comamonadaceae</taxon>
        <taxon>Variovorax</taxon>
    </lineage>
</organism>
<dbReference type="CDD" id="cd16406">
    <property type="entry name" value="ParB_N_like"/>
    <property type="match status" value="1"/>
</dbReference>
<evidence type="ECO:0000313" key="3">
    <source>
        <dbReference type="EMBL" id="MEJ8852162.1"/>
    </source>
</evidence>
<dbReference type="PANTHER" id="PTHR33375">
    <property type="entry name" value="CHROMOSOME-PARTITIONING PROTEIN PARB-RELATED"/>
    <property type="match status" value="1"/>
</dbReference>
<dbReference type="EMBL" id="JBBKZT010000032">
    <property type="protein sequence ID" value="MEJ8852162.1"/>
    <property type="molecule type" value="Genomic_DNA"/>
</dbReference>
<protein>
    <submittedName>
        <fullName evidence="3">ParB/RepB/Spo0J family partition protein</fullName>
    </submittedName>
</protein>
<dbReference type="SUPFAM" id="SSF110849">
    <property type="entry name" value="ParB/Sulfiredoxin"/>
    <property type="match status" value="1"/>
</dbReference>
<dbReference type="Proteomes" id="UP001385892">
    <property type="component" value="Unassembled WGS sequence"/>
</dbReference>
<keyword evidence="4" id="KW-1185">Reference proteome</keyword>
<dbReference type="Gene3D" id="3.90.1530.30">
    <property type="match status" value="1"/>
</dbReference>
<accession>A0ABU8WXA0</accession>
<comment type="caution">
    <text evidence="3">The sequence shown here is derived from an EMBL/GenBank/DDBJ whole genome shotgun (WGS) entry which is preliminary data.</text>
</comment>
<dbReference type="InterPro" id="IPR050336">
    <property type="entry name" value="Chromosome_partition/occlusion"/>
</dbReference>